<reference evidence="10" key="2">
    <citation type="journal article" date="2023" name="IMA Fungus">
        <title>Comparative genomic study of the Penicillium genus elucidates a diverse pangenome and 15 lateral gene transfer events.</title>
        <authorList>
            <person name="Petersen C."/>
            <person name="Sorensen T."/>
            <person name="Nielsen M.R."/>
            <person name="Sondergaard T.E."/>
            <person name="Sorensen J.L."/>
            <person name="Fitzpatrick D.A."/>
            <person name="Frisvad J.C."/>
            <person name="Nielsen K.L."/>
        </authorList>
    </citation>
    <scope>NUCLEOTIDE SEQUENCE</scope>
    <source>
        <strain evidence="10">IBT 30069</strain>
    </source>
</reference>
<feature type="transmembrane region" description="Helical" evidence="8">
    <location>
        <begin position="16"/>
        <end position="34"/>
    </location>
</feature>
<reference evidence="10" key="1">
    <citation type="submission" date="2022-11" db="EMBL/GenBank/DDBJ databases">
        <authorList>
            <person name="Petersen C."/>
        </authorList>
    </citation>
    <scope>NUCLEOTIDE SEQUENCE</scope>
    <source>
        <strain evidence="10">IBT 30069</strain>
    </source>
</reference>
<feature type="transmembrane region" description="Helical" evidence="8">
    <location>
        <begin position="187"/>
        <end position="210"/>
    </location>
</feature>
<dbReference type="GO" id="GO:0016020">
    <property type="term" value="C:membrane"/>
    <property type="evidence" value="ECO:0007669"/>
    <property type="project" value="UniProtKB-SubCell"/>
</dbReference>
<dbReference type="InterPro" id="IPR036259">
    <property type="entry name" value="MFS_trans_sf"/>
</dbReference>
<organism evidence="10 11">
    <name type="scientific">Penicillium angulare</name>
    <dbReference type="NCBI Taxonomy" id="116970"/>
    <lineage>
        <taxon>Eukaryota</taxon>
        <taxon>Fungi</taxon>
        <taxon>Dikarya</taxon>
        <taxon>Ascomycota</taxon>
        <taxon>Pezizomycotina</taxon>
        <taxon>Eurotiomycetes</taxon>
        <taxon>Eurotiomycetidae</taxon>
        <taxon>Eurotiales</taxon>
        <taxon>Aspergillaceae</taxon>
        <taxon>Penicillium</taxon>
    </lineage>
</organism>
<dbReference type="SUPFAM" id="SSF103473">
    <property type="entry name" value="MFS general substrate transporter"/>
    <property type="match status" value="1"/>
</dbReference>
<name>A0A9W9K5I8_9EURO</name>
<evidence type="ECO:0000313" key="11">
    <source>
        <dbReference type="Proteomes" id="UP001149165"/>
    </source>
</evidence>
<dbReference type="PROSITE" id="PS50850">
    <property type="entry name" value="MFS"/>
    <property type="match status" value="1"/>
</dbReference>
<sequence>MFDSIKQSALYQEMSLRLLFIGSFVSLGAMGFGYDNGWWGGALDLQPFGKQYGEWDAADKQWSIPSVKQSAGTGTGSAGIIIGCLVAPWLCQNLGRKPTLLVMAGMLTVGCVLEATAVTSFWQLVVGRIVVYSGIGLASNVVPMYQSECAPPRIRGAFLTAYSFWNTFGGFLATLVVFLCQKLATKWAYLTPIICQLLVPLGIICSYSFLPETPRYLVYRGRFQEAEAAIKELYGPEYNAAEEVQLLQLQVEEQRELHKATSVLDCFKGTNFRRTVIAAGVQILQQAQGISFINNFLVTFMSQLGFSDPLKYNVIVFACGLIANIISFYTFDKLGRRSTMFWGAFVMGAMMLGVGGTTANGYSVLSPTTQNGCIAMLVLWYFFYCLSWGPGAWILGGEIGTGQLREKTLLLSSLGSFVTSVPINFVNPYVQAQIGGRTACIYGSFSVASMVFVYFLLPETKDRSLEELDEMFQQKISTRKFRNHVCTGLGAQIRQLENKEDEPELRNKTQAIEHVEVAQVV</sequence>
<dbReference type="InterPro" id="IPR050360">
    <property type="entry name" value="MFS_Sugar_Transporters"/>
</dbReference>
<feature type="transmembrane region" description="Helical" evidence="8">
    <location>
        <begin position="341"/>
        <end position="362"/>
    </location>
</feature>
<dbReference type="Gene3D" id="1.20.1250.20">
    <property type="entry name" value="MFS general substrate transporter like domains"/>
    <property type="match status" value="1"/>
</dbReference>
<dbReference type="EMBL" id="JAPQKH010000006">
    <property type="protein sequence ID" value="KAJ5093361.1"/>
    <property type="molecule type" value="Genomic_DNA"/>
</dbReference>
<keyword evidence="4 8" id="KW-0812">Transmembrane</keyword>
<proteinExistence type="inferred from homology"/>
<dbReference type="PANTHER" id="PTHR48022">
    <property type="entry name" value="PLASTIDIC GLUCOSE TRANSPORTER 4"/>
    <property type="match status" value="1"/>
</dbReference>
<protein>
    <recommendedName>
        <fullName evidence="9">Major facilitator superfamily (MFS) profile domain-containing protein</fullName>
    </recommendedName>
</protein>
<keyword evidence="5 8" id="KW-1133">Transmembrane helix</keyword>
<feature type="transmembrane region" description="Helical" evidence="8">
    <location>
        <begin position="71"/>
        <end position="91"/>
    </location>
</feature>
<evidence type="ECO:0000256" key="7">
    <source>
        <dbReference type="RuleBase" id="RU003346"/>
    </source>
</evidence>
<keyword evidence="11" id="KW-1185">Reference proteome</keyword>
<evidence type="ECO:0000256" key="4">
    <source>
        <dbReference type="ARBA" id="ARBA00022692"/>
    </source>
</evidence>
<dbReference type="Proteomes" id="UP001149165">
    <property type="component" value="Unassembled WGS sequence"/>
</dbReference>
<dbReference type="PRINTS" id="PR00171">
    <property type="entry name" value="SUGRTRNSPORT"/>
</dbReference>
<dbReference type="Pfam" id="PF00083">
    <property type="entry name" value="Sugar_tr"/>
    <property type="match status" value="1"/>
</dbReference>
<dbReference type="OrthoDB" id="6612291at2759"/>
<comment type="subcellular location">
    <subcellularLocation>
        <location evidence="1">Membrane</location>
        <topology evidence="1">Multi-pass membrane protein</topology>
    </subcellularLocation>
</comment>
<dbReference type="AlphaFoldDB" id="A0A9W9K5I8"/>
<comment type="caution">
    <text evidence="10">The sequence shown here is derived from an EMBL/GenBank/DDBJ whole genome shotgun (WGS) entry which is preliminary data.</text>
</comment>
<dbReference type="FunFam" id="1.20.1250.20:FF:000078">
    <property type="entry name" value="MFS maltose transporter, putative"/>
    <property type="match status" value="1"/>
</dbReference>
<evidence type="ECO:0000256" key="1">
    <source>
        <dbReference type="ARBA" id="ARBA00004141"/>
    </source>
</evidence>
<feature type="domain" description="Major facilitator superfamily (MFS) profile" evidence="9">
    <location>
        <begin position="21"/>
        <end position="461"/>
    </location>
</feature>
<accession>A0A9W9K5I8</accession>
<gene>
    <name evidence="10" type="ORF">N7456_009222</name>
</gene>
<evidence type="ECO:0000313" key="10">
    <source>
        <dbReference type="EMBL" id="KAJ5093361.1"/>
    </source>
</evidence>
<feature type="transmembrane region" description="Helical" evidence="8">
    <location>
        <begin position="100"/>
        <end position="122"/>
    </location>
</feature>
<keyword evidence="6 8" id="KW-0472">Membrane</keyword>
<feature type="transmembrane region" description="Helical" evidence="8">
    <location>
        <begin position="408"/>
        <end position="430"/>
    </location>
</feature>
<dbReference type="NCBIfam" id="TIGR00879">
    <property type="entry name" value="SP"/>
    <property type="match status" value="1"/>
</dbReference>
<feature type="transmembrane region" description="Helical" evidence="8">
    <location>
        <begin position="436"/>
        <end position="457"/>
    </location>
</feature>
<feature type="transmembrane region" description="Helical" evidence="8">
    <location>
        <begin position="310"/>
        <end position="329"/>
    </location>
</feature>
<dbReference type="InterPro" id="IPR003663">
    <property type="entry name" value="Sugar/inositol_transpt"/>
</dbReference>
<keyword evidence="3 7" id="KW-0813">Transport</keyword>
<dbReference type="PANTHER" id="PTHR48022:SF2">
    <property type="entry name" value="PLASTIDIC GLUCOSE TRANSPORTER 4"/>
    <property type="match status" value="1"/>
</dbReference>
<evidence type="ECO:0000256" key="3">
    <source>
        <dbReference type="ARBA" id="ARBA00022448"/>
    </source>
</evidence>
<comment type="similarity">
    <text evidence="2 7">Belongs to the major facilitator superfamily. Sugar transporter (TC 2.A.1.1) family.</text>
</comment>
<evidence type="ECO:0000256" key="5">
    <source>
        <dbReference type="ARBA" id="ARBA00022989"/>
    </source>
</evidence>
<dbReference type="GO" id="GO:0005351">
    <property type="term" value="F:carbohydrate:proton symporter activity"/>
    <property type="evidence" value="ECO:0007669"/>
    <property type="project" value="TreeGrafter"/>
</dbReference>
<evidence type="ECO:0000256" key="6">
    <source>
        <dbReference type="ARBA" id="ARBA00023136"/>
    </source>
</evidence>
<feature type="transmembrane region" description="Helical" evidence="8">
    <location>
        <begin position="162"/>
        <end position="180"/>
    </location>
</feature>
<evidence type="ECO:0000256" key="2">
    <source>
        <dbReference type="ARBA" id="ARBA00010992"/>
    </source>
</evidence>
<feature type="transmembrane region" description="Helical" evidence="8">
    <location>
        <begin position="374"/>
        <end position="396"/>
    </location>
</feature>
<dbReference type="InterPro" id="IPR005828">
    <property type="entry name" value="MFS_sugar_transport-like"/>
</dbReference>
<dbReference type="InterPro" id="IPR020846">
    <property type="entry name" value="MFS_dom"/>
</dbReference>
<evidence type="ECO:0000256" key="8">
    <source>
        <dbReference type="SAM" id="Phobius"/>
    </source>
</evidence>
<evidence type="ECO:0000259" key="9">
    <source>
        <dbReference type="PROSITE" id="PS50850"/>
    </source>
</evidence>